<name>A0A0G0D7M3_9BACT</name>
<evidence type="ECO:0000313" key="1">
    <source>
        <dbReference type="EMBL" id="KKP59255.1"/>
    </source>
</evidence>
<dbReference type="AlphaFoldDB" id="A0A0G0D7M3"/>
<reference evidence="1 2" key="1">
    <citation type="journal article" date="2015" name="Nature">
        <title>rRNA introns, odd ribosomes, and small enigmatic genomes across a large radiation of phyla.</title>
        <authorList>
            <person name="Brown C.T."/>
            <person name="Hug L.A."/>
            <person name="Thomas B.C."/>
            <person name="Sharon I."/>
            <person name="Castelle C.J."/>
            <person name="Singh A."/>
            <person name="Wilkins M.J."/>
            <person name="Williams K.H."/>
            <person name="Banfield J.F."/>
        </authorList>
    </citation>
    <scope>NUCLEOTIDE SEQUENCE [LARGE SCALE GENOMIC DNA]</scope>
</reference>
<protein>
    <submittedName>
        <fullName evidence="1">Uncharacterized protein</fullName>
    </submittedName>
</protein>
<sequence>MFNNKKTLQLLRSFFISSWYQQENAGFECVRHTVVLFYVVTHNDIFESPLKRSNI</sequence>
<accession>A0A0G0D7M3</accession>
<dbReference type="EMBL" id="LBPO01000004">
    <property type="protein sequence ID" value="KKP59255.1"/>
    <property type="molecule type" value="Genomic_DNA"/>
</dbReference>
<evidence type="ECO:0000313" key="2">
    <source>
        <dbReference type="Proteomes" id="UP000034927"/>
    </source>
</evidence>
<gene>
    <name evidence="1" type="ORF">UR53_C0004G0008</name>
</gene>
<comment type="caution">
    <text evidence="1">The sequence shown here is derived from an EMBL/GenBank/DDBJ whole genome shotgun (WGS) entry which is preliminary data.</text>
</comment>
<proteinExistence type="predicted"/>
<organism evidence="1 2">
    <name type="scientific">Candidatus Magasanikbacteria bacterium GW2011_GWC2_34_16</name>
    <dbReference type="NCBI Taxonomy" id="1619045"/>
    <lineage>
        <taxon>Bacteria</taxon>
        <taxon>Candidatus Magasanikiibacteriota</taxon>
    </lineage>
</organism>
<dbReference type="Proteomes" id="UP000034927">
    <property type="component" value="Unassembled WGS sequence"/>
</dbReference>